<protein>
    <submittedName>
        <fullName evidence="2">Uncharacterized protein</fullName>
    </submittedName>
</protein>
<keyword evidence="3" id="KW-1185">Reference proteome</keyword>
<comment type="caution">
    <text evidence="2">The sequence shown here is derived from an EMBL/GenBank/DDBJ whole genome shotgun (WGS) entry which is preliminary data.</text>
</comment>
<gene>
    <name evidence="2" type="ORF">CA13_09280</name>
</gene>
<feature type="transmembrane region" description="Helical" evidence="1">
    <location>
        <begin position="96"/>
        <end position="114"/>
    </location>
</feature>
<reference evidence="2 3" key="1">
    <citation type="submission" date="2019-02" db="EMBL/GenBank/DDBJ databases">
        <title>Deep-cultivation of Planctomycetes and their phenomic and genomic characterization uncovers novel biology.</title>
        <authorList>
            <person name="Wiegand S."/>
            <person name="Jogler M."/>
            <person name="Boedeker C."/>
            <person name="Pinto D."/>
            <person name="Vollmers J."/>
            <person name="Rivas-Marin E."/>
            <person name="Kohn T."/>
            <person name="Peeters S.H."/>
            <person name="Heuer A."/>
            <person name="Rast P."/>
            <person name="Oberbeckmann S."/>
            <person name="Bunk B."/>
            <person name="Jeske O."/>
            <person name="Meyerdierks A."/>
            <person name="Storesund J.E."/>
            <person name="Kallscheuer N."/>
            <person name="Luecker S."/>
            <person name="Lage O.M."/>
            <person name="Pohl T."/>
            <person name="Merkel B.J."/>
            <person name="Hornburger P."/>
            <person name="Mueller R.-W."/>
            <person name="Bruemmer F."/>
            <person name="Labrenz M."/>
            <person name="Spormann A.M."/>
            <person name="Op Den Camp H."/>
            <person name="Overmann J."/>
            <person name="Amann R."/>
            <person name="Jetten M.S.M."/>
            <person name="Mascher T."/>
            <person name="Medema M.H."/>
            <person name="Devos D.P."/>
            <person name="Kaster A.-K."/>
            <person name="Ovreas L."/>
            <person name="Rohde M."/>
            <person name="Galperin M.Y."/>
            <person name="Jogler C."/>
        </authorList>
    </citation>
    <scope>NUCLEOTIDE SEQUENCE [LARGE SCALE GENOMIC DNA]</scope>
    <source>
        <strain evidence="2 3">CA13</strain>
    </source>
</reference>
<dbReference type="RefSeq" id="WP_146394724.1">
    <property type="nucleotide sequence ID" value="NZ_SJPJ01000001.1"/>
</dbReference>
<keyword evidence="1" id="KW-1133">Transmembrane helix</keyword>
<feature type="transmembrane region" description="Helical" evidence="1">
    <location>
        <begin position="62"/>
        <end position="84"/>
    </location>
</feature>
<proteinExistence type="predicted"/>
<evidence type="ECO:0000313" key="2">
    <source>
        <dbReference type="EMBL" id="TWT79524.1"/>
    </source>
</evidence>
<accession>A0A5C5YWV9</accession>
<evidence type="ECO:0000313" key="3">
    <source>
        <dbReference type="Proteomes" id="UP000315010"/>
    </source>
</evidence>
<feature type="transmembrane region" description="Helical" evidence="1">
    <location>
        <begin position="29"/>
        <end position="50"/>
    </location>
</feature>
<organism evidence="2 3">
    <name type="scientific">Novipirellula herctigrandis</name>
    <dbReference type="NCBI Taxonomy" id="2527986"/>
    <lineage>
        <taxon>Bacteria</taxon>
        <taxon>Pseudomonadati</taxon>
        <taxon>Planctomycetota</taxon>
        <taxon>Planctomycetia</taxon>
        <taxon>Pirellulales</taxon>
        <taxon>Pirellulaceae</taxon>
        <taxon>Novipirellula</taxon>
    </lineage>
</organism>
<sequence>MNPYASPSHSLSDAGLLPVEPLTRRDRTVALFVVALLSASVGMFVFFGLIELVGLGVNWPNVLPLLGLDFIAMITLALFLRPFLRRGIRMWSTVRYTVTGGILLGSTGAALAYLRVI</sequence>
<dbReference type="Proteomes" id="UP000315010">
    <property type="component" value="Unassembled WGS sequence"/>
</dbReference>
<evidence type="ECO:0000256" key="1">
    <source>
        <dbReference type="SAM" id="Phobius"/>
    </source>
</evidence>
<dbReference type="EMBL" id="SJPJ01000001">
    <property type="protein sequence ID" value="TWT79524.1"/>
    <property type="molecule type" value="Genomic_DNA"/>
</dbReference>
<dbReference type="AlphaFoldDB" id="A0A5C5YWV9"/>
<keyword evidence="1" id="KW-0812">Transmembrane</keyword>
<name>A0A5C5YWV9_9BACT</name>
<keyword evidence="1" id="KW-0472">Membrane</keyword>